<evidence type="ECO:0000256" key="2">
    <source>
        <dbReference type="ARBA" id="ARBA00022801"/>
    </source>
</evidence>
<dbReference type="InterPro" id="IPR004550">
    <property type="entry name" value="AsnASE_II"/>
</dbReference>
<dbReference type="PANTHER" id="PTHR11707">
    <property type="entry name" value="L-ASPARAGINASE"/>
    <property type="match status" value="1"/>
</dbReference>
<keyword evidence="6" id="KW-1185">Reference proteome</keyword>
<reference evidence="5 6" key="1">
    <citation type="submission" date="2020-08" db="EMBL/GenBank/DDBJ databases">
        <title>Genomic Encyclopedia of Archaeal and Bacterial Type Strains, Phase II (KMG-II): from individual species to whole genera.</title>
        <authorList>
            <person name="Goeker M."/>
        </authorList>
    </citation>
    <scope>NUCLEOTIDE SEQUENCE [LARGE SCALE GENOMIC DNA]</scope>
    <source>
        <strain evidence="5 6">DSM 43850</strain>
    </source>
</reference>
<dbReference type="Proteomes" id="UP000517916">
    <property type="component" value="Unassembled WGS sequence"/>
</dbReference>
<dbReference type="SMART" id="SM00870">
    <property type="entry name" value="Asparaginase"/>
    <property type="match status" value="1"/>
</dbReference>
<dbReference type="Gene3D" id="3.40.50.1170">
    <property type="entry name" value="L-asparaginase, N-terminal domain"/>
    <property type="match status" value="1"/>
</dbReference>
<evidence type="ECO:0000259" key="3">
    <source>
        <dbReference type="Pfam" id="PF00710"/>
    </source>
</evidence>
<accession>A0ABR6BTN6</accession>
<dbReference type="PIRSF" id="PIRSF001220">
    <property type="entry name" value="L-ASNase_gatD"/>
    <property type="match status" value="1"/>
</dbReference>
<dbReference type="Gene3D" id="3.40.50.40">
    <property type="match status" value="1"/>
</dbReference>
<dbReference type="InterPro" id="IPR027473">
    <property type="entry name" value="L-asparaginase_C"/>
</dbReference>
<dbReference type="PIRSF" id="PIRSF500176">
    <property type="entry name" value="L_ASNase"/>
    <property type="match status" value="1"/>
</dbReference>
<dbReference type="PANTHER" id="PTHR11707:SF28">
    <property type="entry name" value="60 KDA LYSOPHOSPHOLIPASE"/>
    <property type="match status" value="1"/>
</dbReference>
<name>A0ABR6BTN6_9PSEU</name>
<dbReference type="InterPro" id="IPR006034">
    <property type="entry name" value="Asparaginase/glutaminase-like"/>
</dbReference>
<dbReference type="SUPFAM" id="SSF53774">
    <property type="entry name" value="Glutaminase/Asparaginase"/>
    <property type="match status" value="1"/>
</dbReference>
<proteinExistence type="inferred from homology"/>
<feature type="domain" description="Asparaginase/glutaminase C-terminal" evidence="4">
    <location>
        <begin position="211"/>
        <end position="325"/>
    </location>
</feature>
<dbReference type="PROSITE" id="PS51732">
    <property type="entry name" value="ASN_GLN_ASE_3"/>
    <property type="match status" value="1"/>
</dbReference>
<evidence type="ECO:0000259" key="4">
    <source>
        <dbReference type="Pfam" id="PF17763"/>
    </source>
</evidence>
<dbReference type="InterPro" id="IPR036152">
    <property type="entry name" value="Asp/glu_Ase-like_sf"/>
</dbReference>
<organism evidence="5 6">
    <name type="scientific">Kutzneria viridogrisea</name>
    <dbReference type="NCBI Taxonomy" id="47990"/>
    <lineage>
        <taxon>Bacteria</taxon>
        <taxon>Bacillati</taxon>
        <taxon>Actinomycetota</taxon>
        <taxon>Actinomycetes</taxon>
        <taxon>Pseudonocardiales</taxon>
        <taxon>Pseudonocardiaceae</taxon>
        <taxon>Kutzneria</taxon>
    </lineage>
</organism>
<dbReference type="GO" id="GO:0004067">
    <property type="term" value="F:asparaginase activity"/>
    <property type="evidence" value="ECO:0007669"/>
    <property type="project" value="UniProtKB-EC"/>
</dbReference>
<dbReference type="InterPro" id="IPR027474">
    <property type="entry name" value="L-asparaginase_N"/>
</dbReference>
<evidence type="ECO:0000313" key="6">
    <source>
        <dbReference type="Proteomes" id="UP000517916"/>
    </source>
</evidence>
<dbReference type="InterPro" id="IPR037152">
    <property type="entry name" value="L-asparaginase_N_sf"/>
</dbReference>
<dbReference type="InterPro" id="IPR040919">
    <property type="entry name" value="Asparaginase_C"/>
</dbReference>
<dbReference type="Pfam" id="PF17763">
    <property type="entry name" value="Asparaginase_C"/>
    <property type="match status" value="1"/>
</dbReference>
<sequence length="329" mass="33931">MTEFVSVISMGGTIAMTRPNGGETGAVPALDAFDLLDAVPELDSVGVQLRARAFRSQPGANLGFRDLAELAALITEEVDRGARGVVITQGTDTIEETAFYLDLSVLESVPVVVTGAMRHAGMAGADGPANLLSAVRVAACEQAGGMGCLVVMSDEVHAARYVSKVHTTSTAAFVSPGSGPLGYVVEGVPRLLNRPEDVLKVYVPPGAPEPRVALLTVTLGEDGAVLDCLGDTVDGLVVAAFGAGHVPVALVEPLAKLAERVPVVLASRTGAGPVLTSTYGFPGSEQDLLRRGLVGAGFLAPVKARILLRQLLAARAGTEDIRKAFNGEE</sequence>
<feature type="domain" description="L-asparaginase N-terminal" evidence="3">
    <location>
        <begin position="5"/>
        <end position="192"/>
    </location>
</feature>
<evidence type="ECO:0000313" key="5">
    <source>
        <dbReference type="EMBL" id="MBA8930269.1"/>
    </source>
</evidence>
<dbReference type="EMBL" id="JACJID010000006">
    <property type="protein sequence ID" value="MBA8930269.1"/>
    <property type="molecule type" value="Genomic_DNA"/>
</dbReference>
<keyword evidence="2 5" id="KW-0378">Hydrolase</keyword>
<dbReference type="CDD" id="cd08964">
    <property type="entry name" value="L-asparaginase_II"/>
    <property type="match status" value="1"/>
</dbReference>
<dbReference type="RefSeq" id="WP_025354832.1">
    <property type="nucleotide sequence ID" value="NZ_BAAABQ010000054.1"/>
</dbReference>
<dbReference type="PRINTS" id="PR00139">
    <property type="entry name" value="ASNGLNASE"/>
</dbReference>
<dbReference type="SFLD" id="SFLDS00057">
    <property type="entry name" value="Glutaminase/Asparaginase"/>
    <property type="match status" value="1"/>
</dbReference>
<dbReference type="Pfam" id="PF00710">
    <property type="entry name" value="Asparaginase"/>
    <property type="match status" value="1"/>
</dbReference>
<protein>
    <submittedName>
        <fullName evidence="5">L-asparaginase</fullName>
        <ecNumber evidence="5">3.5.1.1</ecNumber>
    </submittedName>
</protein>
<comment type="caution">
    <text evidence="5">The sequence shown here is derived from an EMBL/GenBank/DDBJ whole genome shotgun (WGS) entry which is preliminary data.</text>
</comment>
<gene>
    <name evidence="5" type="ORF">BC739_007502</name>
</gene>
<comment type="similarity">
    <text evidence="1">Belongs to the asparaginase 1 family.</text>
</comment>
<dbReference type="EC" id="3.5.1.1" evidence="5"/>
<evidence type="ECO:0000256" key="1">
    <source>
        <dbReference type="ARBA" id="ARBA00010518"/>
    </source>
</evidence>